<comment type="caution">
    <text evidence="1">The sequence shown here is derived from an EMBL/GenBank/DDBJ whole genome shotgun (WGS) entry which is preliminary data.</text>
</comment>
<organism evidence="1 2">
    <name type="scientific">Trema orientale</name>
    <name type="common">Charcoal tree</name>
    <name type="synonym">Celtis orientalis</name>
    <dbReference type="NCBI Taxonomy" id="63057"/>
    <lineage>
        <taxon>Eukaryota</taxon>
        <taxon>Viridiplantae</taxon>
        <taxon>Streptophyta</taxon>
        <taxon>Embryophyta</taxon>
        <taxon>Tracheophyta</taxon>
        <taxon>Spermatophyta</taxon>
        <taxon>Magnoliopsida</taxon>
        <taxon>eudicotyledons</taxon>
        <taxon>Gunneridae</taxon>
        <taxon>Pentapetalae</taxon>
        <taxon>rosids</taxon>
        <taxon>fabids</taxon>
        <taxon>Rosales</taxon>
        <taxon>Cannabaceae</taxon>
        <taxon>Trema</taxon>
    </lineage>
</organism>
<keyword evidence="2" id="KW-1185">Reference proteome</keyword>
<evidence type="ECO:0000313" key="1">
    <source>
        <dbReference type="EMBL" id="PON94739.1"/>
    </source>
</evidence>
<reference evidence="2" key="1">
    <citation type="submission" date="2016-06" db="EMBL/GenBank/DDBJ databases">
        <title>Parallel loss of symbiosis genes in relatives of nitrogen-fixing non-legume Parasponia.</title>
        <authorList>
            <person name="Van Velzen R."/>
            <person name="Holmer R."/>
            <person name="Bu F."/>
            <person name="Rutten L."/>
            <person name="Van Zeijl A."/>
            <person name="Liu W."/>
            <person name="Santuari L."/>
            <person name="Cao Q."/>
            <person name="Sharma T."/>
            <person name="Shen D."/>
            <person name="Roswanjaya Y."/>
            <person name="Wardhani T."/>
            <person name="Kalhor M.S."/>
            <person name="Jansen J."/>
            <person name="Van den Hoogen J."/>
            <person name="Gungor B."/>
            <person name="Hartog M."/>
            <person name="Hontelez J."/>
            <person name="Verver J."/>
            <person name="Yang W.-C."/>
            <person name="Schijlen E."/>
            <person name="Repin R."/>
            <person name="Schilthuizen M."/>
            <person name="Schranz E."/>
            <person name="Heidstra R."/>
            <person name="Miyata K."/>
            <person name="Fedorova E."/>
            <person name="Kohlen W."/>
            <person name="Bisseling T."/>
            <person name="Smit S."/>
            <person name="Geurts R."/>
        </authorList>
    </citation>
    <scope>NUCLEOTIDE SEQUENCE [LARGE SCALE GENOMIC DNA]</scope>
    <source>
        <strain evidence="2">cv. RG33-2</strain>
    </source>
</reference>
<gene>
    <name evidence="1" type="ORF">TorRG33x02_095220</name>
</gene>
<accession>A0A2P5FAC8</accession>
<dbReference type="Proteomes" id="UP000237000">
    <property type="component" value="Unassembled WGS sequence"/>
</dbReference>
<protein>
    <submittedName>
        <fullName evidence="1">Uncharacterized protein</fullName>
    </submittedName>
</protein>
<dbReference type="OrthoDB" id="10314319at2759"/>
<name>A0A2P5FAC8_TREOI</name>
<dbReference type="EMBL" id="JXTC01000049">
    <property type="protein sequence ID" value="PON94739.1"/>
    <property type="molecule type" value="Genomic_DNA"/>
</dbReference>
<dbReference type="AlphaFoldDB" id="A0A2P5FAC8"/>
<dbReference type="InParanoid" id="A0A2P5FAC8"/>
<sequence>MITYKIRFLKSISLLKPYSLFGSVKWRLWIFIDGDNMQRNFQCFAWLRSEDMITVLILIR</sequence>
<proteinExistence type="predicted"/>
<evidence type="ECO:0000313" key="2">
    <source>
        <dbReference type="Proteomes" id="UP000237000"/>
    </source>
</evidence>